<comment type="caution">
    <text evidence="1">The sequence shown here is derived from an EMBL/GenBank/DDBJ whole genome shotgun (WGS) entry which is preliminary data.</text>
</comment>
<organism evidence="1 2">
    <name type="scientific">Billgrantia montanilacus</name>
    <dbReference type="NCBI Taxonomy" id="2282305"/>
    <lineage>
        <taxon>Bacteria</taxon>
        <taxon>Pseudomonadati</taxon>
        <taxon>Pseudomonadota</taxon>
        <taxon>Gammaproteobacteria</taxon>
        <taxon>Oceanospirillales</taxon>
        <taxon>Halomonadaceae</taxon>
        <taxon>Billgrantia</taxon>
    </lineage>
</organism>
<protein>
    <submittedName>
        <fullName evidence="1">Uncharacterized protein</fullName>
    </submittedName>
</protein>
<keyword evidence="2" id="KW-1185">Reference proteome</keyword>
<accession>A0A368UA11</accession>
<sequence>MARLERATFFLAMQGQWLLRVLGDTAGSPSATSRRYLGPELKLLQQFFLSPLEEKTAVGALVPIATGAGRRLGVGREGSGYRQLWQHRREAFSLQSRAKAAPTVFSLPLAESIAVVALGSALRVSIATGASAEAGALEAIANAGQHRREAFSLQSRAKAAPTVFSLSFG</sequence>
<dbReference type="EMBL" id="QPII01000001">
    <property type="protein sequence ID" value="RCV91943.1"/>
    <property type="molecule type" value="Genomic_DNA"/>
</dbReference>
<proteinExistence type="predicted"/>
<reference evidence="1 2" key="1">
    <citation type="submission" date="2018-07" db="EMBL/GenBank/DDBJ databases">
        <title>Halomonas montanilacus sp. nov., isolated from Lake Pengyan on Tibetan Plateau.</title>
        <authorList>
            <person name="Lu H."/>
            <person name="Xing P."/>
            <person name="Wu Q."/>
        </authorList>
    </citation>
    <scope>NUCLEOTIDE SEQUENCE [LARGE SCALE GENOMIC DNA]</scope>
    <source>
        <strain evidence="1 2">PYC7W</strain>
    </source>
</reference>
<dbReference type="Proteomes" id="UP000252405">
    <property type="component" value="Unassembled WGS sequence"/>
</dbReference>
<dbReference type="AlphaFoldDB" id="A0A368UA11"/>
<evidence type="ECO:0000313" key="1">
    <source>
        <dbReference type="EMBL" id="RCV91943.1"/>
    </source>
</evidence>
<gene>
    <name evidence="1" type="ORF">DU505_02430</name>
</gene>
<evidence type="ECO:0000313" key="2">
    <source>
        <dbReference type="Proteomes" id="UP000252405"/>
    </source>
</evidence>
<name>A0A368UA11_9GAMM</name>